<dbReference type="EMBL" id="UINC01043175">
    <property type="protein sequence ID" value="SVB46842.1"/>
    <property type="molecule type" value="Genomic_DNA"/>
</dbReference>
<organism evidence="1">
    <name type="scientific">marine metagenome</name>
    <dbReference type="NCBI Taxonomy" id="408172"/>
    <lineage>
        <taxon>unclassified sequences</taxon>
        <taxon>metagenomes</taxon>
        <taxon>ecological metagenomes</taxon>
    </lineage>
</organism>
<dbReference type="AlphaFoldDB" id="A0A382E904"/>
<protein>
    <submittedName>
        <fullName evidence="1">Uncharacterized protein</fullName>
    </submittedName>
</protein>
<proteinExistence type="predicted"/>
<sequence length="33" mass="3981">LVHYALSQSKSDWAKNYWETVLVYLLRQANRLN</sequence>
<feature type="non-terminal residue" evidence="1">
    <location>
        <position position="1"/>
    </location>
</feature>
<accession>A0A382E904</accession>
<reference evidence="1" key="1">
    <citation type="submission" date="2018-05" db="EMBL/GenBank/DDBJ databases">
        <authorList>
            <person name="Lanie J.A."/>
            <person name="Ng W.-L."/>
            <person name="Kazmierczak K.M."/>
            <person name="Andrzejewski T.M."/>
            <person name="Davidsen T.M."/>
            <person name="Wayne K.J."/>
            <person name="Tettelin H."/>
            <person name="Glass J.I."/>
            <person name="Rusch D."/>
            <person name="Podicherti R."/>
            <person name="Tsui H.-C.T."/>
            <person name="Winkler M.E."/>
        </authorList>
    </citation>
    <scope>NUCLEOTIDE SEQUENCE</scope>
</reference>
<evidence type="ECO:0000313" key="1">
    <source>
        <dbReference type="EMBL" id="SVB46842.1"/>
    </source>
</evidence>
<name>A0A382E904_9ZZZZ</name>
<gene>
    <name evidence="1" type="ORF">METZ01_LOCUS199696</name>
</gene>